<protein>
    <submittedName>
        <fullName evidence="2">Uncharacterized protein</fullName>
    </submittedName>
</protein>
<keyword evidence="3" id="KW-1185">Reference proteome</keyword>
<dbReference type="RefSeq" id="WP_174195008.1">
    <property type="nucleotide sequence ID" value="NZ_JABULH010000007.1"/>
</dbReference>
<comment type="caution">
    <text evidence="2">The sequence shown here is derived from an EMBL/GenBank/DDBJ whole genome shotgun (WGS) entry which is preliminary data.</text>
</comment>
<organism evidence="2 3">
    <name type="scientific">Sphingomonas hominis</name>
    <dbReference type="NCBI Taxonomy" id="2741495"/>
    <lineage>
        <taxon>Bacteria</taxon>
        <taxon>Pseudomonadati</taxon>
        <taxon>Pseudomonadota</taxon>
        <taxon>Alphaproteobacteria</taxon>
        <taxon>Sphingomonadales</taxon>
        <taxon>Sphingomonadaceae</taxon>
        <taxon>Sphingomonas</taxon>
    </lineage>
</organism>
<reference evidence="2 3" key="1">
    <citation type="submission" date="2020-06" db="EMBL/GenBank/DDBJ databases">
        <title>Sphingomonas hominis sp. nov., a member of the Sphingomonas, isolated from the hair of a 22-year-old girl.</title>
        <authorList>
            <person name="Zhang D.-F."/>
            <person name="Cui X.-W."/>
        </authorList>
    </citation>
    <scope>NUCLEOTIDE SEQUENCE [LARGE SCALE GENOMIC DNA]</scope>
    <source>
        <strain evidence="2 3">HHU CXW</strain>
    </source>
</reference>
<proteinExistence type="predicted"/>
<keyword evidence="1" id="KW-0732">Signal</keyword>
<sequence>MANRLCSSVAAVALATGSIAATPARAADSTWACEVLLCASNPGGWMQFAECVPPIRKLISHLALGGGFPTCSAGGVRKTDYTKPKNGRPGYVVMTMTDGTRTRYTVPTATQVALAEGTAQPGGALGSADLERQ</sequence>
<evidence type="ECO:0000313" key="3">
    <source>
        <dbReference type="Proteomes" id="UP000621447"/>
    </source>
</evidence>
<gene>
    <name evidence="2" type="ORF">HRV97_14665</name>
</gene>
<name>A0ABX2JIZ5_9SPHN</name>
<accession>A0ABX2JIZ5</accession>
<feature type="signal peptide" evidence="1">
    <location>
        <begin position="1"/>
        <end position="26"/>
    </location>
</feature>
<dbReference type="EMBL" id="JABULH010000007">
    <property type="protein sequence ID" value="NTS66397.1"/>
    <property type="molecule type" value="Genomic_DNA"/>
</dbReference>
<evidence type="ECO:0000256" key="1">
    <source>
        <dbReference type="SAM" id="SignalP"/>
    </source>
</evidence>
<dbReference type="Proteomes" id="UP000621447">
    <property type="component" value="Unassembled WGS sequence"/>
</dbReference>
<feature type="chain" id="PRO_5046246830" evidence="1">
    <location>
        <begin position="27"/>
        <end position="133"/>
    </location>
</feature>
<evidence type="ECO:0000313" key="2">
    <source>
        <dbReference type="EMBL" id="NTS66397.1"/>
    </source>
</evidence>